<feature type="transmembrane region" description="Helical" evidence="1">
    <location>
        <begin position="344"/>
        <end position="364"/>
    </location>
</feature>
<keyword evidence="1" id="KW-0812">Transmembrane</keyword>
<feature type="transmembrane region" description="Helical" evidence="1">
    <location>
        <begin position="430"/>
        <end position="452"/>
    </location>
</feature>
<feature type="transmembrane region" description="Helical" evidence="1">
    <location>
        <begin position="260"/>
        <end position="283"/>
    </location>
</feature>
<feature type="transmembrane region" description="Helical" evidence="1">
    <location>
        <begin position="304"/>
        <end position="324"/>
    </location>
</feature>
<protein>
    <recommendedName>
        <fullName evidence="4">Lipase (Class 3)</fullName>
    </recommendedName>
</protein>
<feature type="transmembrane region" description="Helical" evidence="1">
    <location>
        <begin position="114"/>
        <end position="134"/>
    </location>
</feature>
<dbReference type="AlphaFoldDB" id="A0A1I0K8B2"/>
<dbReference type="InterPro" id="IPR029058">
    <property type="entry name" value="AB_hydrolase_fold"/>
</dbReference>
<keyword evidence="1" id="KW-0472">Membrane</keyword>
<dbReference type="RefSeq" id="WP_091084614.1">
    <property type="nucleotide sequence ID" value="NZ_FOHX01000007.1"/>
</dbReference>
<reference evidence="2 3" key="1">
    <citation type="submission" date="2016-10" db="EMBL/GenBank/DDBJ databases">
        <authorList>
            <person name="de Groot N.N."/>
        </authorList>
    </citation>
    <scope>NUCLEOTIDE SEQUENCE [LARGE SCALE GENOMIC DNA]</scope>
    <source>
        <strain evidence="2 3">CGMCC 4.5598</strain>
    </source>
</reference>
<gene>
    <name evidence="2" type="ORF">SAMN05421811_107205</name>
</gene>
<dbReference type="STRING" id="568860.SAMN05421811_107205"/>
<sequence>MDGFLDDTCGGLTELRVHGVHGTPPQTTLHHPHPWRVAGDGVTGFYRRWWPEGRPAGGDADVPGVRRREAYAWGGLTSGGRALALWLPLLPFSLVNLAYFMLPRPPRGRWLRHLAEAVLRLFALLLTGTLVGAVTRASVDLFGWQCTAPGRACTLDGAPAFARWLAETQAGEPSRRLAVAALAPLLVVGLLWWLGRRTWRRDEQTVVPPGGPHSPVLLARPRLWHGGAPVWRLRVVHVSFAAASVGLAVAGPFAATRAGLALTVANAAVQVAAAVLAVLPSIARRLDPHTGAAAPAWLTWSCQGLRAAAALTLAATGCAALAGLGPGAAGRQLPGVGAGAFQQALVLGLGLVLLVAVGALAVMDRPRGHDPVERRALGGLGAWVALMLAAGSANVLALGLLFSTADYLGEPAALAAPDPLPGTLFLDDTIWWRAALVPLFALGALAVAAVLWRAGRTGSARLAPRLAHYYGERNAPAVAAVWSCAALTDRAGLVLGVLTGVGVAGVAAATAAGRLGLITPVGGLAGALSSAGSWALVAVAAGLVMVGRRAYRDGRLRRTVGILWDVATFWPRAVHPLAPPCYAERVVPELAARVGRLARTDQDQVIISGHSQGSVIAAALVLQLRPELRRRVALLTHGSPLRRLYSAFFPAWFGGEGLAAVRAAVPWHNLFRLSDPIGGPVFRRLDPIAVVSHGPVSDDPVDRHCWDPRRPALGEPLPEARRHSDYWLEPSYDAAFDRLVRIKAPA</sequence>
<feature type="transmembrane region" description="Helical" evidence="1">
    <location>
        <begin position="376"/>
        <end position="402"/>
    </location>
</feature>
<dbReference type="OrthoDB" id="4320047at2"/>
<evidence type="ECO:0000313" key="2">
    <source>
        <dbReference type="EMBL" id="SEU20197.1"/>
    </source>
</evidence>
<evidence type="ECO:0000313" key="3">
    <source>
        <dbReference type="Proteomes" id="UP000199361"/>
    </source>
</evidence>
<dbReference type="EMBL" id="FOHX01000007">
    <property type="protein sequence ID" value="SEU20197.1"/>
    <property type="molecule type" value="Genomic_DNA"/>
</dbReference>
<evidence type="ECO:0000256" key="1">
    <source>
        <dbReference type="SAM" id="Phobius"/>
    </source>
</evidence>
<dbReference type="Gene3D" id="3.40.50.1820">
    <property type="entry name" value="alpha/beta hydrolase"/>
    <property type="match status" value="1"/>
</dbReference>
<name>A0A1I0K8B2_9ACTN</name>
<keyword evidence="3" id="KW-1185">Reference proteome</keyword>
<dbReference type="SUPFAM" id="SSF53474">
    <property type="entry name" value="alpha/beta-Hydrolases"/>
    <property type="match status" value="1"/>
</dbReference>
<feature type="transmembrane region" description="Helical" evidence="1">
    <location>
        <begin position="524"/>
        <end position="547"/>
    </location>
</feature>
<keyword evidence="1" id="KW-1133">Transmembrane helix</keyword>
<proteinExistence type="predicted"/>
<organism evidence="2 3">
    <name type="scientific">Nonomuraea wenchangensis</name>
    <dbReference type="NCBI Taxonomy" id="568860"/>
    <lineage>
        <taxon>Bacteria</taxon>
        <taxon>Bacillati</taxon>
        <taxon>Actinomycetota</taxon>
        <taxon>Actinomycetes</taxon>
        <taxon>Streptosporangiales</taxon>
        <taxon>Streptosporangiaceae</taxon>
        <taxon>Nonomuraea</taxon>
    </lineage>
</organism>
<accession>A0A1I0K8B2</accession>
<evidence type="ECO:0008006" key="4">
    <source>
        <dbReference type="Google" id="ProtNLM"/>
    </source>
</evidence>
<feature type="transmembrane region" description="Helical" evidence="1">
    <location>
        <begin position="83"/>
        <end position="102"/>
    </location>
</feature>
<feature type="transmembrane region" description="Helical" evidence="1">
    <location>
        <begin position="177"/>
        <end position="194"/>
    </location>
</feature>
<feature type="transmembrane region" description="Helical" evidence="1">
    <location>
        <begin position="235"/>
        <end position="254"/>
    </location>
</feature>
<dbReference type="Proteomes" id="UP000199361">
    <property type="component" value="Unassembled WGS sequence"/>
</dbReference>
<feature type="transmembrane region" description="Helical" evidence="1">
    <location>
        <begin position="493"/>
        <end position="512"/>
    </location>
</feature>